<dbReference type="GO" id="GO:0030649">
    <property type="term" value="P:aminoglycoside antibiotic catabolic process"/>
    <property type="evidence" value="ECO:0007669"/>
    <property type="project" value="TreeGrafter"/>
</dbReference>
<dbReference type="InterPro" id="IPR036527">
    <property type="entry name" value="SCP2_sterol-bd_dom_sf"/>
</dbReference>
<evidence type="ECO:0000256" key="2">
    <source>
        <dbReference type="ARBA" id="ARBA00023315"/>
    </source>
</evidence>
<dbReference type="NCBIfam" id="NF002367">
    <property type="entry name" value="PRK01346.1-4"/>
    <property type="match status" value="1"/>
</dbReference>
<feature type="domain" description="N-acetyltransferase" evidence="3">
    <location>
        <begin position="7"/>
        <end position="152"/>
    </location>
</feature>
<keyword evidence="2" id="KW-0012">Acyltransferase</keyword>
<gene>
    <name evidence="4" type="ORF">SHKM778_90790</name>
</gene>
<accession>A0AAT9HYP1</accession>
<dbReference type="InterPro" id="IPR041380">
    <property type="entry name" value="Acetyltransf_17"/>
</dbReference>
<sequence>MTSRADIDVRPITESEFADWQRAMNVGFLREPSLSEEILEARRAQFTPGRSVGAFDGGRCVATFRSFAQELTVVGGATVPADAVSNVTVTATHRRRGLLSRMMERDLAGARERGDVVATLIAAEYPIYGRYGFGPATSAAEWTIDVPRTGLDPRRAGLEDGGRVDLVDAEDVRKLGPELHERLRRTLPGAVSRDELWWRVTTGAVRFWPTFKEPCYVVYRSAAGEVEGMAAYTVDDEWTDAKQPLNTARVKWLTGVTPAAERALWLYLCSMDWVVRVKSGWRAPDDLLPHFLPDPRAAAVTTQADWLWVRILDVVRALEARTYEGAGSLVLEVADRTGPAGGVTGWRLRRTGPGAVCRPGRPPICPWTSPSWPCCGSVTSRRCGWLRSAGSGKNERAPPVRPTPCCVLPGDRGARTCSERGRSRARAACLLPPVTGGFSSVASCSVVVVVRVVPVGRAPGSLRKGTRPAVRTVCCQPDWASSITRMTAPMPPTRVLRALMPTVRATKAMIPIGPYFHWTSCSNPMASAARTMAMSGMAIP</sequence>
<evidence type="ECO:0000313" key="4">
    <source>
        <dbReference type="EMBL" id="BFO22691.1"/>
    </source>
</evidence>
<dbReference type="SUPFAM" id="SSF55729">
    <property type="entry name" value="Acyl-CoA N-acyltransferases (Nat)"/>
    <property type="match status" value="1"/>
</dbReference>
<proteinExistence type="predicted"/>
<dbReference type="Gene3D" id="3.40.630.30">
    <property type="match status" value="2"/>
</dbReference>
<dbReference type="EMBL" id="AP035768">
    <property type="protein sequence ID" value="BFO22691.1"/>
    <property type="molecule type" value="Genomic_DNA"/>
</dbReference>
<protein>
    <recommendedName>
        <fullName evidence="3">N-acetyltransferase domain-containing protein</fullName>
    </recommendedName>
</protein>
<reference evidence="4" key="2">
    <citation type="submission" date="2024-07" db="EMBL/GenBank/DDBJ databases">
        <title>Streptomyces haneummycinica sp. nov., a new antibiotic-producing actinobacterium isolated from marine sediment.</title>
        <authorList>
            <person name="Uemura M."/>
            <person name="Hamada M."/>
            <person name="Hirano S."/>
            <person name="Kobayashi K."/>
            <person name="Ohshiro T."/>
            <person name="Kobayashi T."/>
            <person name="Terahara T."/>
        </authorList>
    </citation>
    <scope>NUCLEOTIDE SEQUENCE</scope>
    <source>
        <strain evidence="4">KM77-8</strain>
    </source>
</reference>
<dbReference type="FunFam" id="3.40.630.30:FF:000112">
    <property type="entry name" value="N-acetyltransferase Eis"/>
    <property type="match status" value="1"/>
</dbReference>
<dbReference type="InterPro" id="IPR000182">
    <property type="entry name" value="GNAT_dom"/>
</dbReference>
<dbReference type="PANTHER" id="PTHR37817">
    <property type="entry name" value="N-ACETYLTRANSFERASE EIS"/>
    <property type="match status" value="1"/>
</dbReference>
<evidence type="ECO:0000259" key="3">
    <source>
        <dbReference type="PROSITE" id="PS51186"/>
    </source>
</evidence>
<name>A0AAT9HYP1_9ACTN</name>
<dbReference type="InterPro" id="IPR051554">
    <property type="entry name" value="Acetyltransferase_Eis"/>
</dbReference>
<organism evidence="4">
    <name type="scientific">Streptomyces haneummycinicus</name>
    <dbReference type="NCBI Taxonomy" id="3074435"/>
    <lineage>
        <taxon>Bacteria</taxon>
        <taxon>Bacillati</taxon>
        <taxon>Actinomycetota</taxon>
        <taxon>Actinomycetes</taxon>
        <taxon>Kitasatosporales</taxon>
        <taxon>Streptomycetaceae</taxon>
        <taxon>Streptomyces</taxon>
    </lineage>
</organism>
<dbReference type="Gene3D" id="3.30.1050.10">
    <property type="entry name" value="SCP2 sterol-binding domain"/>
    <property type="match status" value="1"/>
</dbReference>
<dbReference type="PANTHER" id="PTHR37817:SF1">
    <property type="entry name" value="N-ACETYLTRANSFERASE EIS"/>
    <property type="match status" value="1"/>
</dbReference>
<reference evidence="4" key="1">
    <citation type="submission" date="2024-06" db="EMBL/GenBank/DDBJ databases">
        <authorList>
            <consortium name="consrtm"/>
            <person name="Uemura M."/>
            <person name="Terahara T."/>
        </authorList>
    </citation>
    <scope>NUCLEOTIDE SEQUENCE</scope>
    <source>
        <strain evidence="4">KM77-8</strain>
    </source>
</reference>
<dbReference type="GO" id="GO:0034069">
    <property type="term" value="F:aminoglycoside N-acetyltransferase activity"/>
    <property type="evidence" value="ECO:0007669"/>
    <property type="project" value="TreeGrafter"/>
</dbReference>
<keyword evidence="1" id="KW-0808">Transferase</keyword>
<dbReference type="InterPro" id="IPR016181">
    <property type="entry name" value="Acyl_CoA_acyltransferase"/>
</dbReference>
<dbReference type="AlphaFoldDB" id="A0AAT9HYP1"/>
<dbReference type="Pfam" id="PF13527">
    <property type="entry name" value="Acetyltransf_9"/>
    <property type="match status" value="1"/>
</dbReference>
<dbReference type="PROSITE" id="PS51186">
    <property type="entry name" value="GNAT"/>
    <property type="match status" value="1"/>
</dbReference>
<evidence type="ECO:0000256" key="1">
    <source>
        <dbReference type="ARBA" id="ARBA00022679"/>
    </source>
</evidence>
<dbReference type="Pfam" id="PF17668">
    <property type="entry name" value="Acetyltransf_17"/>
    <property type="match status" value="1"/>
</dbReference>